<evidence type="ECO:0000256" key="5">
    <source>
        <dbReference type="ARBA" id="ARBA00015611"/>
    </source>
</evidence>
<dbReference type="GO" id="GO:0016285">
    <property type="term" value="F:alanyl aminopeptidase activity"/>
    <property type="evidence" value="ECO:0007669"/>
    <property type="project" value="UniProtKB-EC"/>
</dbReference>
<evidence type="ECO:0000256" key="12">
    <source>
        <dbReference type="ARBA" id="ARBA00031533"/>
    </source>
</evidence>
<dbReference type="InterPro" id="IPR014782">
    <property type="entry name" value="Peptidase_M1_dom"/>
</dbReference>
<dbReference type="GO" id="GO:0008270">
    <property type="term" value="F:zinc ion binding"/>
    <property type="evidence" value="ECO:0007669"/>
    <property type="project" value="InterPro"/>
</dbReference>
<evidence type="ECO:0000256" key="7">
    <source>
        <dbReference type="ARBA" id="ARBA00022723"/>
    </source>
</evidence>
<name>A0A3N4Z452_9MICO</name>
<evidence type="ECO:0000256" key="6">
    <source>
        <dbReference type="ARBA" id="ARBA00022670"/>
    </source>
</evidence>
<dbReference type="OrthoDB" id="100605at2"/>
<keyword evidence="9" id="KW-0862">Zinc</keyword>
<dbReference type="InterPro" id="IPR027268">
    <property type="entry name" value="Peptidase_M4/M1_CTD_sf"/>
</dbReference>
<dbReference type="InterPro" id="IPR042097">
    <property type="entry name" value="Aminopeptidase_N-like_N_sf"/>
</dbReference>
<proteinExistence type="inferred from homology"/>
<dbReference type="AlphaFoldDB" id="A0A3N4Z452"/>
<evidence type="ECO:0000256" key="4">
    <source>
        <dbReference type="ARBA" id="ARBA00012564"/>
    </source>
</evidence>
<dbReference type="InterPro" id="IPR001930">
    <property type="entry name" value="Peptidase_M1"/>
</dbReference>
<dbReference type="PRINTS" id="PR00756">
    <property type="entry name" value="ALADIPTASE"/>
</dbReference>
<dbReference type="RefSeq" id="WP_123916657.1">
    <property type="nucleotide sequence ID" value="NZ_RKRA01000001.1"/>
</dbReference>
<dbReference type="PANTHER" id="PTHR11533">
    <property type="entry name" value="PROTEASE M1 ZINC METALLOPROTEASE"/>
    <property type="match status" value="1"/>
</dbReference>
<keyword evidence="10" id="KW-0482">Metalloprotease</keyword>
<feature type="domain" description="Aminopeptidase N-like N-terminal" evidence="14">
    <location>
        <begin position="23"/>
        <end position="194"/>
    </location>
</feature>
<dbReference type="Gene3D" id="2.60.40.1730">
    <property type="entry name" value="tricorn interacting facor f3 domain"/>
    <property type="match status" value="1"/>
</dbReference>
<dbReference type="Pfam" id="PF01433">
    <property type="entry name" value="Peptidase_M1"/>
    <property type="match status" value="1"/>
</dbReference>
<dbReference type="InterPro" id="IPR045357">
    <property type="entry name" value="Aminopeptidase_N-like_N"/>
</dbReference>
<evidence type="ECO:0000313" key="16">
    <source>
        <dbReference type="Proteomes" id="UP000280726"/>
    </source>
</evidence>
<evidence type="ECO:0000313" key="15">
    <source>
        <dbReference type="EMBL" id="RPF27243.1"/>
    </source>
</evidence>
<dbReference type="GO" id="GO:0008237">
    <property type="term" value="F:metallopeptidase activity"/>
    <property type="evidence" value="ECO:0007669"/>
    <property type="project" value="UniProtKB-KW"/>
</dbReference>
<dbReference type="Proteomes" id="UP000280726">
    <property type="component" value="Unassembled WGS sequence"/>
</dbReference>
<organism evidence="15 16">
    <name type="scientific">Georgenia muralis</name>
    <dbReference type="NCBI Taxonomy" id="154117"/>
    <lineage>
        <taxon>Bacteria</taxon>
        <taxon>Bacillati</taxon>
        <taxon>Actinomycetota</taxon>
        <taxon>Actinomycetes</taxon>
        <taxon>Micrococcales</taxon>
        <taxon>Bogoriellaceae</taxon>
        <taxon>Georgenia</taxon>
    </lineage>
</organism>
<dbReference type="Gene3D" id="1.10.390.10">
    <property type="entry name" value="Neutral Protease Domain 2"/>
    <property type="match status" value="1"/>
</dbReference>
<feature type="domain" description="Peptidase M1 membrane alanine aminopeptidase" evidence="13">
    <location>
        <begin position="235"/>
        <end position="409"/>
    </location>
</feature>
<evidence type="ECO:0000259" key="13">
    <source>
        <dbReference type="Pfam" id="PF01433"/>
    </source>
</evidence>
<dbReference type="EC" id="3.4.11.2" evidence="4"/>
<evidence type="ECO:0000256" key="3">
    <source>
        <dbReference type="ARBA" id="ARBA00010136"/>
    </source>
</evidence>
<protein>
    <recommendedName>
        <fullName evidence="5">Aminopeptidase N</fullName>
        <ecNumber evidence="4">3.4.11.2</ecNumber>
    </recommendedName>
    <alternativeName>
        <fullName evidence="11">Alanine aminopeptidase</fullName>
    </alternativeName>
    <alternativeName>
        <fullName evidence="12">Lysyl aminopeptidase</fullName>
    </alternativeName>
</protein>
<keyword evidence="8" id="KW-0378">Hydrolase</keyword>
<evidence type="ECO:0000256" key="11">
    <source>
        <dbReference type="ARBA" id="ARBA00029811"/>
    </source>
</evidence>
<reference evidence="15 16" key="1">
    <citation type="submission" date="2018-11" db="EMBL/GenBank/DDBJ databases">
        <title>Sequencing the genomes of 1000 actinobacteria strains.</title>
        <authorList>
            <person name="Klenk H.-P."/>
        </authorList>
    </citation>
    <scope>NUCLEOTIDE SEQUENCE [LARGE SCALE GENOMIC DNA]</scope>
    <source>
        <strain evidence="15 16">DSM 14418</strain>
    </source>
</reference>
<dbReference type="GO" id="GO:0006508">
    <property type="term" value="P:proteolysis"/>
    <property type="evidence" value="ECO:0007669"/>
    <property type="project" value="UniProtKB-KW"/>
</dbReference>
<keyword evidence="6" id="KW-0645">Protease</keyword>
<dbReference type="CDD" id="cd09603">
    <property type="entry name" value="M1_APN_like"/>
    <property type="match status" value="1"/>
</dbReference>
<dbReference type="SUPFAM" id="SSF55486">
    <property type="entry name" value="Metalloproteases ('zincins'), catalytic domain"/>
    <property type="match status" value="1"/>
</dbReference>
<comment type="similarity">
    <text evidence="3">Belongs to the peptidase M1 family.</text>
</comment>
<dbReference type="Pfam" id="PF17900">
    <property type="entry name" value="Peptidase_M1_N"/>
    <property type="match status" value="1"/>
</dbReference>
<comment type="catalytic activity">
    <reaction evidence="1">
        <text>Release of an N-terminal amino acid, Xaa-|-Yaa- from a peptide, amide or arylamide. Xaa is preferably Ala, but may be most amino acids including Pro (slow action). When a terminal hydrophobic residue is followed by a prolyl residue, the two may be released as an intact Xaa-Pro dipeptide.</text>
        <dbReference type="EC" id="3.4.11.2"/>
    </reaction>
</comment>
<dbReference type="SUPFAM" id="SSF63737">
    <property type="entry name" value="Leukotriene A4 hydrolase N-terminal domain"/>
    <property type="match status" value="1"/>
</dbReference>
<evidence type="ECO:0000256" key="9">
    <source>
        <dbReference type="ARBA" id="ARBA00022833"/>
    </source>
</evidence>
<evidence type="ECO:0000256" key="10">
    <source>
        <dbReference type="ARBA" id="ARBA00023049"/>
    </source>
</evidence>
<keyword evidence="7" id="KW-0479">Metal-binding</keyword>
<evidence type="ECO:0000256" key="2">
    <source>
        <dbReference type="ARBA" id="ARBA00001947"/>
    </source>
</evidence>
<sequence length="444" mass="49192">MSAGTEETDRYEPAHGSGSIHVEHYDLDLTYRVVPNVLVGVATLTVRTREEMREIALDLAGLTVEKVAVRGAVLTRYRHRGDKLVLRFAEEVGDGALLEVSVRYGGRPVPMDSPWGPVGWEELEEGVLVASQPTGAPSWFPCNDRPGDKATYRTSLTVDRPFFVLAHGELVARKERSSATTWVYEERHPTATYLATVQIGNYESVALGEQPVPQRVVVPAAHRAAAQRLLARHCELMAYFTEVFGPYPFAGYTLVVTADRLEIPVEAQGMSVFGSNHLSDDDGARLVPHELAHQWFGNSLTVDSWRHIWLNEGFASYAEWLWSEHSGGESADSLARAWHRRLGGTGQDLVVSNPGPERIFDDLIYKRGALTLHALRRTLGDEAFFELLRAWTGRHRYGTVTTGQFRALAAHRAELEGGPALADRVDAVLTAWLDRPRLPALPGS</sequence>
<evidence type="ECO:0000256" key="8">
    <source>
        <dbReference type="ARBA" id="ARBA00022801"/>
    </source>
</evidence>
<dbReference type="EMBL" id="RKRA01000001">
    <property type="protein sequence ID" value="RPF27243.1"/>
    <property type="molecule type" value="Genomic_DNA"/>
</dbReference>
<comment type="caution">
    <text evidence="15">The sequence shown here is derived from an EMBL/GenBank/DDBJ whole genome shotgun (WGS) entry which is preliminary data.</text>
</comment>
<dbReference type="InterPro" id="IPR050344">
    <property type="entry name" value="Peptidase_M1_aminopeptidases"/>
</dbReference>
<keyword evidence="16" id="KW-1185">Reference proteome</keyword>
<keyword evidence="15" id="KW-0031">Aminopeptidase</keyword>
<evidence type="ECO:0000259" key="14">
    <source>
        <dbReference type="Pfam" id="PF17900"/>
    </source>
</evidence>
<evidence type="ECO:0000256" key="1">
    <source>
        <dbReference type="ARBA" id="ARBA00000098"/>
    </source>
</evidence>
<gene>
    <name evidence="15" type="ORF">EDD32_1714</name>
</gene>
<comment type="cofactor">
    <cofactor evidence="2">
        <name>Zn(2+)</name>
        <dbReference type="ChEBI" id="CHEBI:29105"/>
    </cofactor>
</comment>
<accession>A0A3N4Z452</accession>